<sequence>MEASREPREIKTNTLIPFEDFDTQHLAKPHDDTLVITLDIANFKVSKELIDTGSSFDHIFQITLQRMEVKRVDRVGPPTPLIAFTNETSMSLGTIRLPVLAVGVSKIFEFTVFDRPAAYNVILGTPWIYQMKAVSSTYHQCVKFPTPKGVGTFKGDQEKSRSCYLMSHMLKIK</sequence>
<dbReference type="Proteomes" id="UP001558713">
    <property type="component" value="Unassembled WGS sequence"/>
</dbReference>
<protein>
    <submittedName>
        <fullName evidence="1">Uncharacterized protein</fullName>
    </submittedName>
</protein>
<accession>A0ABD1C267</accession>
<dbReference type="EMBL" id="JBANAX010000071">
    <property type="protein sequence ID" value="KAL1223571.1"/>
    <property type="molecule type" value="Genomic_DNA"/>
</dbReference>
<keyword evidence="2" id="KW-1185">Reference proteome</keyword>
<gene>
    <name evidence="1" type="ORF">V5N11_034319</name>
</gene>
<name>A0ABD1C267_CARAN</name>
<dbReference type="AlphaFoldDB" id="A0ABD1C267"/>
<dbReference type="InterPro" id="IPR021109">
    <property type="entry name" value="Peptidase_aspartic_dom_sf"/>
</dbReference>
<dbReference type="PANTHER" id="PTHR33240:SF8">
    <property type="entry name" value="OS03G0439900 PROTEIN"/>
    <property type="match status" value="1"/>
</dbReference>
<evidence type="ECO:0000313" key="1">
    <source>
        <dbReference type="EMBL" id="KAL1223571.1"/>
    </source>
</evidence>
<comment type="caution">
    <text evidence="1">The sequence shown here is derived from an EMBL/GenBank/DDBJ whole genome shotgun (WGS) entry which is preliminary data.</text>
</comment>
<evidence type="ECO:0000313" key="2">
    <source>
        <dbReference type="Proteomes" id="UP001558713"/>
    </source>
</evidence>
<dbReference type="PANTHER" id="PTHR33240">
    <property type="entry name" value="OS08G0508500 PROTEIN"/>
    <property type="match status" value="1"/>
</dbReference>
<dbReference type="Gene3D" id="2.40.70.10">
    <property type="entry name" value="Acid Proteases"/>
    <property type="match status" value="1"/>
</dbReference>
<proteinExistence type="predicted"/>
<reference evidence="1 2" key="1">
    <citation type="submission" date="2024-04" db="EMBL/GenBank/DDBJ databases">
        <title>Genome assembly C_amara_ONT_v2.</title>
        <authorList>
            <person name="Yant L."/>
            <person name="Moore C."/>
            <person name="Slenker M."/>
        </authorList>
    </citation>
    <scope>NUCLEOTIDE SEQUENCE [LARGE SCALE GENOMIC DNA]</scope>
    <source>
        <tissue evidence="1">Leaf</tissue>
    </source>
</reference>
<dbReference type="CDD" id="cd00303">
    <property type="entry name" value="retropepsin_like"/>
    <property type="match status" value="1"/>
</dbReference>
<organism evidence="1 2">
    <name type="scientific">Cardamine amara subsp. amara</name>
    <dbReference type="NCBI Taxonomy" id="228776"/>
    <lineage>
        <taxon>Eukaryota</taxon>
        <taxon>Viridiplantae</taxon>
        <taxon>Streptophyta</taxon>
        <taxon>Embryophyta</taxon>
        <taxon>Tracheophyta</taxon>
        <taxon>Spermatophyta</taxon>
        <taxon>Magnoliopsida</taxon>
        <taxon>eudicotyledons</taxon>
        <taxon>Gunneridae</taxon>
        <taxon>Pentapetalae</taxon>
        <taxon>rosids</taxon>
        <taxon>malvids</taxon>
        <taxon>Brassicales</taxon>
        <taxon>Brassicaceae</taxon>
        <taxon>Cardamineae</taxon>
        <taxon>Cardamine</taxon>
    </lineage>
</organism>